<dbReference type="PRINTS" id="PR00047">
    <property type="entry name" value="STROIDFINGER"/>
</dbReference>
<evidence type="ECO:0000256" key="8">
    <source>
        <dbReference type="ARBA" id="ARBA00023163"/>
    </source>
</evidence>
<feature type="compositionally biased region" description="Basic and acidic residues" evidence="11">
    <location>
        <begin position="143"/>
        <end position="155"/>
    </location>
</feature>
<evidence type="ECO:0000256" key="1">
    <source>
        <dbReference type="ARBA" id="ARBA00004123"/>
    </source>
</evidence>
<comment type="caution">
    <text evidence="14">The sequence shown here is derived from an EMBL/GenBank/DDBJ whole genome shotgun (WGS) entry which is preliminary data.</text>
</comment>
<organism evidence="14 15">
    <name type="scientific">Mesorhabditis spiculigera</name>
    <dbReference type="NCBI Taxonomy" id="96644"/>
    <lineage>
        <taxon>Eukaryota</taxon>
        <taxon>Metazoa</taxon>
        <taxon>Ecdysozoa</taxon>
        <taxon>Nematoda</taxon>
        <taxon>Chromadorea</taxon>
        <taxon>Rhabditida</taxon>
        <taxon>Rhabditina</taxon>
        <taxon>Rhabditomorpha</taxon>
        <taxon>Rhabditoidea</taxon>
        <taxon>Rhabditidae</taxon>
        <taxon>Mesorhabditinae</taxon>
        <taxon>Mesorhabditis</taxon>
    </lineage>
</organism>
<feature type="domain" description="Nuclear receptor" evidence="12">
    <location>
        <begin position="19"/>
        <end position="97"/>
    </location>
</feature>
<evidence type="ECO:0000256" key="2">
    <source>
        <dbReference type="ARBA" id="ARBA00005993"/>
    </source>
</evidence>
<dbReference type="FunFam" id="3.30.50.10:FF:000015">
    <property type="entry name" value="Nuclear receptor subfamily 2, group C, member 1"/>
    <property type="match status" value="1"/>
</dbReference>
<keyword evidence="5" id="KW-0862">Zinc</keyword>
<reference evidence="14" key="1">
    <citation type="submission" date="2023-06" db="EMBL/GenBank/DDBJ databases">
        <authorList>
            <person name="Delattre M."/>
        </authorList>
    </citation>
    <scope>NUCLEOTIDE SEQUENCE</scope>
    <source>
        <strain evidence="14">AF72</strain>
    </source>
</reference>
<dbReference type="PROSITE" id="PS51843">
    <property type="entry name" value="NR_LBD"/>
    <property type="match status" value="1"/>
</dbReference>
<evidence type="ECO:0000256" key="9">
    <source>
        <dbReference type="ARBA" id="ARBA00023170"/>
    </source>
</evidence>
<dbReference type="GO" id="GO:0043565">
    <property type="term" value="F:sequence-specific DNA binding"/>
    <property type="evidence" value="ECO:0007669"/>
    <property type="project" value="InterPro"/>
</dbReference>
<keyword evidence="10" id="KW-0539">Nucleus</keyword>
<dbReference type="Pfam" id="PF00104">
    <property type="entry name" value="Hormone_recep"/>
    <property type="match status" value="1"/>
</dbReference>
<evidence type="ECO:0000256" key="10">
    <source>
        <dbReference type="ARBA" id="ARBA00023242"/>
    </source>
</evidence>
<dbReference type="InterPro" id="IPR050274">
    <property type="entry name" value="Nuclear_hormone_rcpt_NR2"/>
</dbReference>
<evidence type="ECO:0000256" key="3">
    <source>
        <dbReference type="ARBA" id="ARBA00022723"/>
    </source>
</evidence>
<evidence type="ECO:0000313" key="14">
    <source>
        <dbReference type="EMBL" id="CAJ0579588.1"/>
    </source>
</evidence>
<dbReference type="GO" id="GO:0005634">
    <property type="term" value="C:nucleus"/>
    <property type="evidence" value="ECO:0007669"/>
    <property type="project" value="UniProtKB-SubCell"/>
</dbReference>
<evidence type="ECO:0000256" key="6">
    <source>
        <dbReference type="ARBA" id="ARBA00023015"/>
    </source>
</evidence>
<gene>
    <name evidence="14" type="ORF">MSPICULIGERA_LOCUS17800</name>
</gene>
<dbReference type="SUPFAM" id="SSF48508">
    <property type="entry name" value="Nuclear receptor ligand-binding domain"/>
    <property type="match status" value="1"/>
</dbReference>
<dbReference type="PROSITE" id="PS00031">
    <property type="entry name" value="NUCLEAR_REC_DBD_1"/>
    <property type="match status" value="1"/>
</dbReference>
<keyword evidence="8" id="KW-0804">Transcription</keyword>
<evidence type="ECO:0000259" key="13">
    <source>
        <dbReference type="PROSITE" id="PS51843"/>
    </source>
</evidence>
<evidence type="ECO:0000259" key="12">
    <source>
        <dbReference type="PROSITE" id="PS51030"/>
    </source>
</evidence>
<feature type="domain" description="NR LBD" evidence="13">
    <location>
        <begin position="185"/>
        <end position="465"/>
    </location>
</feature>
<dbReference type="EMBL" id="CATQJA010002657">
    <property type="protein sequence ID" value="CAJ0579588.1"/>
    <property type="molecule type" value="Genomic_DNA"/>
</dbReference>
<keyword evidence="9" id="KW-0675">Receptor</keyword>
<dbReference type="InterPro" id="IPR013088">
    <property type="entry name" value="Znf_NHR/GATA"/>
</dbReference>
<keyword evidence="7" id="KW-0238">DNA-binding</keyword>
<feature type="compositionally biased region" description="Low complexity" evidence="11">
    <location>
        <begin position="156"/>
        <end position="175"/>
    </location>
</feature>
<dbReference type="PROSITE" id="PS51030">
    <property type="entry name" value="NUCLEAR_REC_DBD_2"/>
    <property type="match status" value="1"/>
</dbReference>
<dbReference type="SMART" id="SM00399">
    <property type="entry name" value="ZnF_C4"/>
    <property type="match status" value="1"/>
</dbReference>
<sequence length="510" mass="54920">MGARSPADACLTNQPRDIGELCVVCGDKASGRHYGAVSCEGCKGFFKRSIRKQSSQIGYQCRSSKDCPVTKFHRNRCQFCRLKKCLAMGMRSESVQAERRPMGGAGSSPPTMVPTPPSSHTPSLTSNTIMNGLLAIAKSSDYKMDTDHGEQDSSECRSSSPMSASRARSASPETSVSLKRESIGEDESGIDVGSSVCLGVAPSDSPSSSSGGASSSLSDDLCTPIFNSERVRFELPVPIPAPSELNIQYICETASRLLFLTVHWMKNVKVPLKNSTLEVLMKGKWCELFVLGLAQTSSQVGLPRMLEAMKSHLSACARLGQLKPEKFEEVAAQIALLVQFVARLDALALSPHEYAYLKLVAFTGTDTPASWGLENETQPLNRVACGELYEYLQTMWCPGEDSLSEDPDPTSTPSSASTIDRFSQLLQLLAGLRLFKETVLVELFFSGLIGNLSIETVIPFVLKMDVMAVFETPSTSSSFSSASSSDSMPHTASSTTTTNVATLATMLATK</sequence>
<dbReference type="GO" id="GO:0008270">
    <property type="term" value="F:zinc ion binding"/>
    <property type="evidence" value="ECO:0007669"/>
    <property type="project" value="UniProtKB-KW"/>
</dbReference>
<dbReference type="InterPro" id="IPR035500">
    <property type="entry name" value="NHR-like_dom_sf"/>
</dbReference>
<keyword evidence="4" id="KW-0863">Zinc-finger</keyword>
<evidence type="ECO:0000313" key="15">
    <source>
        <dbReference type="Proteomes" id="UP001177023"/>
    </source>
</evidence>
<feature type="non-terminal residue" evidence="14">
    <location>
        <position position="1"/>
    </location>
</feature>
<feature type="region of interest" description="Disordered" evidence="11">
    <location>
        <begin position="143"/>
        <end position="196"/>
    </location>
</feature>
<feature type="region of interest" description="Disordered" evidence="11">
    <location>
        <begin position="475"/>
        <end position="495"/>
    </location>
</feature>
<keyword evidence="3" id="KW-0479">Metal-binding</keyword>
<evidence type="ECO:0000256" key="11">
    <source>
        <dbReference type="SAM" id="MobiDB-lite"/>
    </source>
</evidence>
<keyword evidence="15" id="KW-1185">Reference proteome</keyword>
<dbReference type="Proteomes" id="UP001177023">
    <property type="component" value="Unassembled WGS sequence"/>
</dbReference>
<dbReference type="AlphaFoldDB" id="A0AA36G676"/>
<name>A0AA36G676_9BILA</name>
<evidence type="ECO:0000256" key="4">
    <source>
        <dbReference type="ARBA" id="ARBA00022771"/>
    </source>
</evidence>
<protein>
    <submittedName>
        <fullName evidence="14">Uncharacterized protein</fullName>
    </submittedName>
</protein>
<keyword evidence="6" id="KW-0805">Transcription regulation</keyword>
<dbReference type="InterPro" id="IPR001628">
    <property type="entry name" value="Znf_hrmn_rcpt"/>
</dbReference>
<dbReference type="InterPro" id="IPR000536">
    <property type="entry name" value="Nucl_hrmn_rcpt_lig-bd"/>
</dbReference>
<dbReference type="Pfam" id="PF00105">
    <property type="entry name" value="zf-C4"/>
    <property type="match status" value="1"/>
</dbReference>
<dbReference type="GO" id="GO:0003700">
    <property type="term" value="F:DNA-binding transcription factor activity"/>
    <property type="evidence" value="ECO:0007669"/>
    <property type="project" value="InterPro"/>
</dbReference>
<evidence type="ECO:0000256" key="7">
    <source>
        <dbReference type="ARBA" id="ARBA00023125"/>
    </source>
</evidence>
<evidence type="ECO:0000256" key="5">
    <source>
        <dbReference type="ARBA" id="ARBA00022833"/>
    </source>
</evidence>
<dbReference type="PANTHER" id="PTHR24083">
    <property type="entry name" value="NUCLEAR HORMONE RECEPTOR"/>
    <property type="match status" value="1"/>
</dbReference>
<dbReference type="Gene3D" id="1.10.565.10">
    <property type="entry name" value="Retinoid X Receptor"/>
    <property type="match status" value="1"/>
</dbReference>
<accession>A0AA36G676</accession>
<dbReference type="SUPFAM" id="SSF57716">
    <property type="entry name" value="Glucocorticoid receptor-like (DNA-binding domain)"/>
    <property type="match status" value="1"/>
</dbReference>
<comment type="subcellular location">
    <subcellularLocation>
        <location evidence="1">Nucleus</location>
    </subcellularLocation>
</comment>
<feature type="region of interest" description="Disordered" evidence="11">
    <location>
        <begin position="96"/>
        <end position="126"/>
    </location>
</feature>
<comment type="similarity">
    <text evidence="2">Belongs to the nuclear hormone receptor family.</text>
</comment>
<dbReference type="Gene3D" id="3.30.50.10">
    <property type="entry name" value="Erythroid Transcription Factor GATA-1, subunit A"/>
    <property type="match status" value="1"/>
</dbReference>
<proteinExistence type="inferred from homology"/>